<dbReference type="SUPFAM" id="SSF55874">
    <property type="entry name" value="ATPase domain of HSP90 chaperone/DNA topoisomerase II/histidine kinase"/>
    <property type="match status" value="1"/>
</dbReference>
<dbReference type="PANTHER" id="PTHR35526:SF3">
    <property type="entry name" value="ANTI-SIGMA-F FACTOR RSBW"/>
    <property type="match status" value="1"/>
</dbReference>
<keyword evidence="3" id="KW-0547">Nucleotide-binding</keyword>
<evidence type="ECO:0000259" key="2">
    <source>
        <dbReference type="Pfam" id="PF13581"/>
    </source>
</evidence>
<dbReference type="CDD" id="cd16936">
    <property type="entry name" value="HATPase_RsbW-like"/>
    <property type="match status" value="1"/>
</dbReference>
<evidence type="ECO:0000313" key="4">
    <source>
        <dbReference type="Proteomes" id="UP000468735"/>
    </source>
</evidence>
<sequence length="139" mass="14639">MLPAVPDQADYETPMIWRREFPGTDDQARAVRVFAATLLVTCPVLDDVLLVLDELVVNALLHTRSGLDGGRLTVEISRDAGGIAVSVADEGGPEVPCAGVPAVLAESGRGLLTVAALSTGWSWTGDERGRTLRATFAVP</sequence>
<dbReference type="Gene3D" id="3.30.565.10">
    <property type="entry name" value="Histidine kinase-like ATPase, C-terminal domain"/>
    <property type="match status" value="1"/>
</dbReference>
<evidence type="ECO:0000256" key="1">
    <source>
        <dbReference type="ARBA" id="ARBA00022527"/>
    </source>
</evidence>
<accession>A0A6H9YC26</accession>
<keyword evidence="1" id="KW-0723">Serine/threonine-protein kinase</keyword>
<comment type="caution">
    <text evidence="3">The sequence shown here is derived from an EMBL/GenBank/DDBJ whole genome shotgun (WGS) entry which is preliminary data.</text>
</comment>
<proteinExistence type="predicted"/>
<feature type="domain" description="Histidine kinase/HSP90-like ATPase" evidence="2">
    <location>
        <begin position="22"/>
        <end position="135"/>
    </location>
</feature>
<reference evidence="3 4" key="1">
    <citation type="submission" date="2019-09" db="EMBL/GenBank/DDBJ databases">
        <title>Actinomadura physcomitrii sp. nov., a novel actinomycete isolated from moss [Physcomitrium sphaericum (Ludw) Fuernr].</title>
        <authorList>
            <person name="Zhuang X."/>
            <person name="Liu C."/>
        </authorList>
    </citation>
    <scope>NUCLEOTIDE SEQUENCE [LARGE SCALE GENOMIC DNA]</scope>
    <source>
        <strain evidence="3 4">HMC1</strain>
    </source>
</reference>
<keyword evidence="3" id="KW-0067">ATP-binding</keyword>
<name>A0A6H9YC26_9ACTN</name>
<dbReference type="GO" id="GO:0004674">
    <property type="term" value="F:protein serine/threonine kinase activity"/>
    <property type="evidence" value="ECO:0007669"/>
    <property type="project" value="UniProtKB-KW"/>
</dbReference>
<protein>
    <submittedName>
        <fullName evidence="3">ATP-binding protein</fullName>
    </submittedName>
</protein>
<evidence type="ECO:0000313" key="3">
    <source>
        <dbReference type="EMBL" id="KAB2342632.1"/>
    </source>
</evidence>
<dbReference type="AlphaFoldDB" id="A0A6H9YC26"/>
<dbReference type="RefSeq" id="WP_151566639.1">
    <property type="nucleotide sequence ID" value="NZ_WBMT01000021.1"/>
</dbReference>
<dbReference type="Proteomes" id="UP000468735">
    <property type="component" value="Unassembled WGS sequence"/>
</dbReference>
<organism evidence="3 4">
    <name type="scientific">Actinomadura rudentiformis</name>
    <dbReference type="NCBI Taxonomy" id="359158"/>
    <lineage>
        <taxon>Bacteria</taxon>
        <taxon>Bacillati</taxon>
        <taxon>Actinomycetota</taxon>
        <taxon>Actinomycetes</taxon>
        <taxon>Streptosporangiales</taxon>
        <taxon>Thermomonosporaceae</taxon>
        <taxon>Actinomadura</taxon>
    </lineage>
</organism>
<keyword evidence="4" id="KW-1185">Reference proteome</keyword>
<dbReference type="Pfam" id="PF13581">
    <property type="entry name" value="HATPase_c_2"/>
    <property type="match status" value="1"/>
</dbReference>
<dbReference type="InterPro" id="IPR050267">
    <property type="entry name" value="Anti-sigma-factor_SerPK"/>
</dbReference>
<dbReference type="EMBL" id="WBMT01000021">
    <property type="protein sequence ID" value="KAB2342632.1"/>
    <property type="molecule type" value="Genomic_DNA"/>
</dbReference>
<dbReference type="PANTHER" id="PTHR35526">
    <property type="entry name" value="ANTI-SIGMA-F FACTOR RSBW-RELATED"/>
    <property type="match status" value="1"/>
</dbReference>
<keyword evidence="1" id="KW-0808">Transferase</keyword>
<dbReference type="InterPro" id="IPR003594">
    <property type="entry name" value="HATPase_dom"/>
</dbReference>
<dbReference type="GO" id="GO:0005524">
    <property type="term" value="F:ATP binding"/>
    <property type="evidence" value="ECO:0007669"/>
    <property type="project" value="UniProtKB-KW"/>
</dbReference>
<keyword evidence="1" id="KW-0418">Kinase</keyword>
<dbReference type="OrthoDB" id="3478281at2"/>
<gene>
    <name evidence="3" type="ORF">F8566_36930</name>
</gene>
<dbReference type="InterPro" id="IPR036890">
    <property type="entry name" value="HATPase_C_sf"/>
</dbReference>